<dbReference type="InterPro" id="IPR000194">
    <property type="entry name" value="ATPase_F1/V1/A1_a/bsu_nucl-bd"/>
</dbReference>
<keyword evidence="8 11" id="KW-0472">Membrane</keyword>
<evidence type="ECO:0000256" key="2">
    <source>
        <dbReference type="ARBA" id="ARBA00008936"/>
    </source>
</evidence>
<dbReference type="Proteomes" id="UP000698222">
    <property type="component" value="Unassembled WGS sequence"/>
</dbReference>
<evidence type="ECO:0000256" key="11">
    <source>
        <dbReference type="HAMAP-Rule" id="MF_01347"/>
    </source>
</evidence>
<keyword evidence="5 11" id="KW-0067">ATP-binding</keyword>
<keyword evidence="11" id="KW-1003">Cell membrane</keyword>
<dbReference type="RefSeq" id="WP_209887945.1">
    <property type="nucleotide sequence ID" value="NZ_BAAAJV010000002.1"/>
</dbReference>
<dbReference type="HAMAP" id="MF_01347">
    <property type="entry name" value="ATP_synth_beta_bact"/>
    <property type="match status" value="1"/>
</dbReference>
<evidence type="ECO:0000313" key="14">
    <source>
        <dbReference type="Proteomes" id="UP000698222"/>
    </source>
</evidence>
<feature type="binding site" evidence="11">
    <location>
        <begin position="167"/>
        <end position="174"/>
    </location>
    <ligand>
        <name>ATP</name>
        <dbReference type="ChEBI" id="CHEBI:30616"/>
    </ligand>
</feature>
<keyword evidence="14" id="KW-1185">Reference proteome</keyword>
<dbReference type="CDD" id="cd18110">
    <property type="entry name" value="ATP-synt_F1_beta_C"/>
    <property type="match status" value="1"/>
</dbReference>
<dbReference type="InterPro" id="IPR004100">
    <property type="entry name" value="ATPase_F1/V1/A1_a/bsu_N"/>
</dbReference>
<evidence type="ECO:0000256" key="1">
    <source>
        <dbReference type="ARBA" id="ARBA00004370"/>
    </source>
</evidence>
<evidence type="ECO:0000313" key="13">
    <source>
        <dbReference type="EMBL" id="MBP2408040.1"/>
    </source>
</evidence>
<protein>
    <recommendedName>
        <fullName evidence="11">ATP synthase subunit beta</fullName>
        <ecNumber evidence="11">7.1.2.2</ecNumber>
    </recommendedName>
    <alternativeName>
        <fullName evidence="11">ATP synthase F1 sector subunit beta</fullName>
    </alternativeName>
    <alternativeName>
        <fullName evidence="11">F-ATPase subunit beta</fullName>
    </alternativeName>
</protein>
<sequence>MTTTAPAPATATGRIARVTGAVVDIEFPPGDIPAMYNALTVSVEMSGGLGSTVLTLETAQHLGDGMVRAIALKPTDGLVRGQDVTDTGAPISVPVGDATLGTVFDVVGNALNLPEGETLEVSERWPIHRKAPNFDQLEAKTQMFETGIKSIDLLTPYVQGGKIGLFGGAGVGKTVLIQEMIYRVANNHDGVSVFAGVGERTREGWDLIEEMTESGVIEKTALVFGQMDEPPGTRLRVALSALTMAEYFRDVQSQDVLLFIDNIFRFTQAGQEVSTLLGRMPSAVGYQPNLADEMGVLQERITSTRGHSITSMQAIYVPADDYTDPAPATTFAHLDATTELSREIASRGLYPAIDPLSSTSRILDPQYVGQDHYDTAVRVKQLLQRNKELQDIIAMLGVDELSEEDKVTVARARRIQQFLSQNTHLAKQFTGVDGSDVSLRDTIEGFKGICDGEFDHITEQAFFNVGGIDMVMENHHRIQKELGA</sequence>
<evidence type="ECO:0000256" key="4">
    <source>
        <dbReference type="ARBA" id="ARBA00022741"/>
    </source>
</evidence>
<dbReference type="SMART" id="SM00382">
    <property type="entry name" value="AAA"/>
    <property type="match status" value="1"/>
</dbReference>
<dbReference type="Pfam" id="PF00006">
    <property type="entry name" value="ATP-synt_ab"/>
    <property type="match status" value="1"/>
</dbReference>
<dbReference type="Pfam" id="PF22919">
    <property type="entry name" value="ATP-synt_VA_C"/>
    <property type="match status" value="1"/>
</dbReference>
<dbReference type="PANTHER" id="PTHR15184:SF71">
    <property type="entry name" value="ATP SYNTHASE SUBUNIT BETA, MITOCHONDRIAL"/>
    <property type="match status" value="1"/>
</dbReference>
<dbReference type="InterPro" id="IPR003593">
    <property type="entry name" value="AAA+_ATPase"/>
</dbReference>
<dbReference type="InterPro" id="IPR050053">
    <property type="entry name" value="ATPase_alpha/beta_chains"/>
</dbReference>
<dbReference type="Pfam" id="PF02874">
    <property type="entry name" value="ATP-synt_ab_N"/>
    <property type="match status" value="1"/>
</dbReference>
<comment type="caution">
    <text evidence="13">The sequence shown here is derived from an EMBL/GenBank/DDBJ whole genome shotgun (WGS) entry which is preliminary data.</text>
</comment>
<keyword evidence="7 11" id="KW-0406">Ion transport</keyword>
<dbReference type="SUPFAM" id="SSF52540">
    <property type="entry name" value="P-loop containing nucleoside triphosphate hydrolases"/>
    <property type="match status" value="1"/>
</dbReference>
<dbReference type="Gene3D" id="2.40.10.170">
    <property type="match status" value="1"/>
</dbReference>
<evidence type="ECO:0000256" key="7">
    <source>
        <dbReference type="ARBA" id="ARBA00023065"/>
    </source>
</evidence>
<dbReference type="SUPFAM" id="SSF47917">
    <property type="entry name" value="C-terminal domain of alpha and beta subunits of F1 ATP synthase"/>
    <property type="match status" value="1"/>
</dbReference>
<dbReference type="NCBIfam" id="TIGR01039">
    <property type="entry name" value="atpD"/>
    <property type="match status" value="1"/>
</dbReference>
<evidence type="ECO:0000256" key="9">
    <source>
        <dbReference type="ARBA" id="ARBA00023196"/>
    </source>
</evidence>
<organism evidence="13 14">
    <name type="scientific">Brachybacterium fresconis</name>
    <dbReference type="NCBI Taxonomy" id="173363"/>
    <lineage>
        <taxon>Bacteria</taxon>
        <taxon>Bacillati</taxon>
        <taxon>Actinomycetota</taxon>
        <taxon>Actinomycetes</taxon>
        <taxon>Micrococcales</taxon>
        <taxon>Dermabacteraceae</taxon>
        <taxon>Brachybacterium</taxon>
    </lineage>
</organism>
<comment type="function">
    <text evidence="11">Produces ATP from ADP in the presence of a proton gradient across the membrane. The catalytic sites are hosted primarily by the beta subunits.</text>
</comment>
<dbReference type="InterPro" id="IPR055190">
    <property type="entry name" value="ATP-synt_VA_C"/>
</dbReference>
<evidence type="ECO:0000256" key="3">
    <source>
        <dbReference type="ARBA" id="ARBA00022448"/>
    </source>
</evidence>
<dbReference type="PANTHER" id="PTHR15184">
    <property type="entry name" value="ATP SYNTHASE"/>
    <property type="match status" value="1"/>
</dbReference>
<gene>
    <name evidence="11" type="primary">atpD</name>
    <name evidence="13" type="ORF">JOF44_000943</name>
</gene>
<comment type="subcellular location">
    <subcellularLocation>
        <location evidence="11">Cell membrane</location>
        <topology evidence="11">Peripheral membrane protein</topology>
    </subcellularLocation>
    <subcellularLocation>
        <location evidence="1">Membrane</location>
    </subcellularLocation>
</comment>
<dbReference type="InterPro" id="IPR024034">
    <property type="entry name" value="ATPase_F1/V1_b/a_C"/>
</dbReference>
<keyword evidence="9 11" id="KW-0139">CF(1)</keyword>
<keyword evidence="10 11" id="KW-0066">ATP synthesis</keyword>
<dbReference type="InterPro" id="IPR027417">
    <property type="entry name" value="P-loop_NTPase"/>
</dbReference>
<keyword evidence="4 11" id="KW-0547">Nucleotide-binding</keyword>
<dbReference type="EMBL" id="JAGIOC010000001">
    <property type="protein sequence ID" value="MBP2408040.1"/>
    <property type="molecule type" value="Genomic_DNA"/>
</dbReference>
<evidence type="ECO:0000256" key="8">
    <source>
        <dbReference type="ARBA" id="ARBA00023136"/>
    </source>
</evidence>
<evidence type="ECO:0000256" key="5">
    <source>
        <dbReference type="ARBA" id="ARBA00022840"/>
    </source>
</evidence>
<accession>A0ABS4YGW8</accession>
<evidence type="ECO:0000256" key="6">
    <source>
        <dbReference type="ARBA" id="ARBA00022967"/>
    </source>
</evidence>
<keyword evidence="3 11" id="KW-0813">Transport</keyword>
<evidence type="ECO:0000256" key="10">
    <source>
        <dbReference type="ARBA" id="ARBA00023310"/>
    </source>
</evidence>
<feature type="domain" description="AAA+ ATPase" evidence="12">
    <location>
        <begin position="159"/>
        <end position="422"/>
    </location>
</feature>
<dbReference type="EC" id="7.1.2.2" evidence="11"/>
<proteinExistence type="inferred from homology"/>
<dbReference type="InterPro" id="IPR036121">
    <property type="entry name" value="ATPase_F1/V1/A1_a/bsu_N_sf"/>
</dbReference>
<dbReference type="SUPFAM" id="SSF50615">
    <property type="entry name" value="N-terminal domain of alpha and beta subunits of F1 ATP synthase"/>
    <property type="match status" value="1"/>
</dbReference>
<keyword evidence="11" id="KW-0375">Hydrogen ion transport</keyword>
<evidence type="ECO:0000259" key="12">
    <source>
        <dbReference type="SMART" id="SM00382"/>
    </source>
</evidence>
<dbReference type="InterPro" id="IPR005722">
    <property type="entry name" value="ATP_synth_F1_bsu"/>
</dbReference>
<dbReference type="Gene3D" id="1.10.1140.10">
    <property type="entry name" value="Bovine Mitochondrial F1-atpase, Atp Synthase Beta Chain, Chain D, domain 3"/>
    <property type="match status" value="1"/>
</dbReference>
<dbReference type="Gene3D" id="3.40.50.300">
    <property type="entry name" value="P-loop containing nucleotide triphosphate hydrolases"/>
    <property type="match status" value="1"/>
</dbReference>
<reference evidence="13 14" key="1">
    <citation type="submission" date="2021-03" db="EMBL/GenBank/DDBJ databases">
        <title>Sequencing the genomes of 1000 actinobacteria strains.</title>
        <authorList>
            <person name="Klenk H.-P."/>
        </authorList>
    </citation>
    <scope>NUCLEOTIDE SEQUENCE [LARGE SCALE GENOMIC DNA]</scope>
    <source>
        <strain evidence="13 14">DSM 14564</strain>
    </source>
</reference>
<keyword evidence="6 11" id="KW-1278">Translocase</keyword>
<dbReference type="CDD" id="cd01133">
    <property type="entry name" value="F1-ATPase_beta_CD"/>
    <property type="match status" value="1"/>
</dbReference>
<dbReference type="CDD" id="cd18115">
    <property type="entry name" value="ATP-synt_F1_beta_N"/>
    <property type="match status" value="1"/>
</dbReference>
<comment type="catalytic activity">
    <reaction evidence="11">
        <text>ATP + H2O + 4 H(+)(in) = ADP + phosphate + 5 H(+)(out)</text>
        <dbReference type="Rhea" id="RHEA:57720"/>
        <dbReference type="ChEBI" id="CHEBI:15377"/>
        <dbReference type="ChEBI" id="CHEBI:15378"/>
        <dbReference type="ChEBI" id="CHEBI:30616"/>
        <dbReference type="ChEBI" id="CHEBI:43474"/>
        <dbReference type="ChEBI" id="CHEBI:456216"/>
        <dbReference type="EC" id="7.1.2.2"/>
    </reaction>
</comment>
<name>A0ABS4YGW8_9MICO</name>
<comment type="similarity">
    <text evidence="2 11">Belongs to the ATPase alpha/beta chains family.</text>
</comment>